<keyword evidence="7" id="KW-0472">Membrane</keyword>
<evidence type="ECO:0000256" key="1">
    <source>
        <dbReference type="ARBA" id="ARBA00004123"/>
    </source>
</evidence>
<dbReference type="InterPro" id="IPR050815">
    <property type="entry name" value="TF_fung"/>
</dbReference>
<dbReference type="STRING" id="933852.A0A0C2XRM9"/>
<feature type="domain" description="Zn(2)-C6 fungal-type" evidence="8">
    <location>
        <begin position="27"/>
        <end position="67"/>
    </location>
</feature>
<dbReference type="HOGENOM" id="CLU_010791_0_0_1"/>
<dbReference type="CDD" id="cd00067">
    <property type="entry name" value="GAL4"/>
    <property type="match status" value="1"/>
</dbReference>
<keyword evidence="7" id="KW-1133">Transmembrane helix</keyword>
<organism evidence="9 10">
    <name type="scientific">Serendipita vermifera MAFF 305830</name>
    <dbReference type="NCBI Taxonomy" id="933852"/>
    <lineage>
        <taxon>Eukaryota</taxon>
        <taxon>Fungi</taxon>
        <taxon>Dikarya</taxon>
        <taxon>Basidiomycota</taxon>
        <taxon>Agaricomycotina</taxon>
        <taxon>Agaricomycetes</taxon>
        <taxon>Sebacinales</taxon>
        <taxon>Serendipitaceae</taxon>
        <taxon>Serendipita</taxon>
    </lineage>
</organism>
<feature type="region of interest" description="Disordered" evidence="6">
    <location>
        <begin position="56"/>
        <end position="140"/>
    </location>
</feature>
<evidence type="ECO:0000313" key="9">
    <source>
        <dbReference type="EMBL" id="KIM31557.1"/>
    </source>
</evidence>
<dbReference type="AlphaFoldDB" id="A0A0C2XRM9"/>
<dbReference type="Proteomes" id="UP000054097">
    <property type="component" value="Unassembled WGS sequence"/>
</dbReference>
<sequence>MVRHSWSCFGSNLILSLFCVAITLFWTCAFLSRLRKVRCDSARPICKNCTRRSDTCEYDPAPKRRGPDKKPRACPNLHEKTLKNAVSPVKRARTRRQIGSSHSPERYNLQAPHRTSRSRSDEVSYSAPNGNANPPSLPSLSSSSSPFLGLAFLEDGNLDLLTSANCVPRGPSCTFYKQTWWDNLLSLYSQNRAQSGLKIYQDLDFIFNENMYWLSFVNFRRFVDNLFNPQTRPFMQPSVVLAALALSTMMKSSEVGLGEEGRGFALLLRDAAQSSLDASISASWIDPSLAQAAFLLALFEAISHPLHSPARTSSSIFLLDSIIQALSLTTLDVHDPTVTTFLLGGTPHVSPQSTHSTSPPEIEIPPKNTAAICTCGERVALAAAGMKPFSENKDYPRNSLDHVLGNINYKVSAEDRFLLEGVPKYRPDWPDLTHVAEIEKEESRRLCWSSMMLITMLREYSPLKYEISSWDFYLTKPENVRVYLWAAFFYLFVHTACYSIPRGIQLQNSCQGFNMGPALSCHARLEFCSEAYRWTRLGVRAR</sequence>
<evidence type="ECO:0000256" key="7">
    <source>
        <dbReference type="SAM" id="Phobius"/>
    </source>
</evidence>
<feature type="transmembrane region" description="Helical" evidence="7">
    <location>
        <begin position="12"/>
        <end position="31"/>
    </location>
</feature>
<keyword evidence="2" id="KW-0479">Metal-binding</keyword>
<dbReference type="GO" id="GO:0000981">
    <property type="term" value="F:DNA-binding transcription factor activity, RNA polymerase II-specific"/>
    <property type="evidence" value="ECO:0007669"/>
    <property type="project" value="InterPro"/>
</dbReference>
<dbReference type="GO" id="GO:0008270">
    <property type="term" value="F:zinc ion binding"/>
    <property type="evidence" value="ECO:0007669"/>
    <property type="project" value="InterPro"/>
</dbReference>
<evidence type="ECO:0000256" key="6">
    <source>
        <dbReference type="SAM" id="MobiDB-lite"/>
    </source>
</evidence>
<evidence type="ECO:0000259" key="8">
    <source>
        <dbReference type="SMART" id="SM00066"/>
    </source>
</evidence>
<keyword evidence="10" id="KW-1185">Reference proteome</keyword>
<reference evidence="10" key="2">
    <citation type="submission" date="2015-01" db="EMBL/GenBank/DDBJ databases">
        <title>Evolutionary Origins and Diversification of the Mycorrhizal Mutualists.</title>
        <authorList>
            <consortium name="DOE Joint Genome Institute"/>
            <consortium name="Mycorrhizal Genomics Consortium"/>
            <person name="Kohler A."/>
            <person name="Kuo A."/>
            <person name="Nagy L.G."/>
            <person name="Floudas D."/>
            <person name="Copeland A."/>
            <person name="Barry K.W."/>
            <person name="Cichocki N."/>
            <person name="Veneault-Fourrey C."/>
            <person name="LaButti K."/>
            <person name="Lindquist E.A."/>
            <person name="Lipzen A."/>
            <person name="Lundell T."/>
            <person name="Morin E."/>
            <person name="Murat C."/>
            <person name="Riley R."/>
            <person name="Ohm R."/>
            <person name="Sun H."/>
            <person name="Tunlid A."/>
            <person name="Henrissat B."/>
            <person name="Grigoriev I.V."/>
            <person name="Hibbett D.S."/>
            <person name="Martin F."/>
        </authorList>
    </citation>
    <scope>NUCLEOTIDE SEQUENCE [LARGE SCALE GENOMIC DNA]</scope>
    <source>
        <strain evidence="10">MAFF 305830</strain>
    </source>
</reference>
<keyword evidence="3" id="KW-0805">Transcription regulation</keyword>
<dbReference type="PANTHER" id="PTHR47338:SF5">
    <property type="entry name" value="ZN(II)2CYS6 TRANSCRIPTION FACTOR (EUROFUNG)"/>
    <property type="match status" value="1"/>
</dbReference>
<dbReference type="SUPFAM" id="SSF57701">
    <property type="entry name" value="Zn2/Cys6 DNA-binding domain"/>
    <property type="match status" value="1"/>
</dbReference>
<comment type="subcellular location">
    <subcellularLocation>
        <location evidence="1">Nucleus</location>
    </subcellularLocation>
</comment>
<evidence type="ECO:0000256" key="5">
    <source>
        <dbReference type="ARBA" id="ARBA00023242"/>
    </source>
</evidence>
<dbReference type="InterPro" id="IPR001138">
    <property type="entry name" value="Zn2Cys6_DnaBD"/>
</dbReference>
<dbReference type="InterPro" id="IPR036864">
    <property type="entry name" value="Zn2-C6_fun-type_DNA-bd_sf"/>
</dbReference>
<dbReference type="SMART" id="SM00066">
    <property type="entry name" value="GAL4"/>
    <property type="match status" value="1"/>
</dbReference>
<dbReference type="OrthoDB" id="10261408at2759"/>
<name>A0A0C2XRM9_SERVB</name>
<evidence type="ECO:0000256" key="3">
    <source>
        <dbReference type="ARBA" id="ARBA00023015"/>
    </source>
</evidence>
<evidence type="ECO:0000256" key="4">
    <source>
        <dbReference type="ARBA" id="ARBA00023163"/>
    </source>
</evidence>
<evidence type="ECO:0000313" key="10">
    <source>
        <dbReference type="Proteomes" id="UP000054097"/>
    </source>
</evidence>
<gene>
    <name evidence="9" type="ORF">M408DRAFT_261631</name>
</gene>
<reference evidence="9 10" key="1">
    <citation type="submission" date="2014-04" db="EMBL/GenBank/DDBJ databases">
        <authorList>
            <consortium name="DOE Joint Genome Institute"/>
            <person name="Kuo A."/>
            <person name="Zuccaro A."/>
            <person name="Kohler A."/>
            <person name="Nagy L.G."/>
            <person name="Floudas D."/>
            <person name="Copeland A."/>
            <person name="Barry K.W."/>
            <person name="Cichocki N."/>
            <person name="Veneault-Fourrey C."/>
            <person name="LaButti K."/>
            <person name="Lindquist E.A."/>
            <person name="Lipzen A."/>
            <person name="Lundell T."/>
            <person name="Morin E."/>
            <person name="Murat C."/>
            <person name="Sun H."/>
            <person name="Tunlid A."/>
            <person name="Henrissat B."/>
            <person name="Grigoriev I.V."/>
            <person name="Hibbett D.S."/>
            <person name="Martin F."/>
            <person name="Nordberg H.P."/>
            <person name="Cantor M.N."/>
            <person name="Hua S.X."/>
        </authorList>
    </citation>
    <scope>NUCLEOTIDE SEQUENCE [LARGE SCALE GENOMIC DNA]</scope>
    <source>
        <strain evidence="9 10">MAFF 305830</strain>
    </source>
</reference>
<keyword evidence="4" id="KW-0804">Transcription</keyword>
<dbReference type="Pfam" id="PF00172">
    <property type="entry name" value="Zn_clus"/>
    <property type="match status" value="1"/>
</dbReference>
<dbReference type="Gene3D" id="4.10.240.10">
    <property type="entry name" value="Zn(2)-C6 fungal-type DNA-binding domain"/>
    <property type="match status" value="1"/>
</dbReference>
<proteinExistence type="predicted"/>
<keyword evidence="5" id="KW-0539">Nucleus</keyword>
<protein>
    <recommendedName>
        <fullName evidence="8">Zn(2)-C6 fungal-type domain-containing protein</fullName>
    </recommendedName>
</protein>
<keyword evidence="7" id="KW-0812">Transmembrane</keyword>
<dbReference type="PANTHER" id="PTHR47338">
    <property type="entry name" value="ZN(II)2CYS6 TRANSCRIPTION FACTOR (EUROFUNG)-RELATED"/>
    <property type="match status" value="1"/>
</dbReference>
<feature type="compositionally biased region" description="Low complexity" evidence="6">
    <location>
        <begin position="126"/>
        <end position="140"/>
    </location>
</feature>
<accession>A0A0C2XRM9</accession>
<evidence type="ECO:0000256" key="2">
    <source>
        <dbReference type="ARBA" id="ARBA00022723"/>
    </source>
</evidence>
<dbReference type="EMBL" id="KN824282">
    <property type="protein sequence ID" value="KIM31557.1"/>
    <property type="molecule type" value="Genomic_DNA"/>
</dbReference>
<dbReference type="GO" id="GO:0005634">
    <property type="term" value="C:nucleus"/>
    <property type="evidence" value="ECO:0007669"/>
    <property type="project" value="UniProtKB-SubCell"/>
</dbReference>